<dbReference type="GO" id="GO:0071949">
    <property type="term" value="F:FAD binding"/>
    <property type="evidence" value="ECO:0007669"/>
    <property type="project" value="InterPro"/>
</dbReference>
<dbReference type="OrthoDB" id="10029326at2759"/>
<dbReference type="Pfam" id="PF01494">
    <property type="entry name" value="FAD_binding_3"/>
    <property type="match status" value="1"/>
</dbReference>
<name>A0A2P5IA72_DIAHE</name>
<dbReference type="PANTHER" id="PTHR47356:SF2">
    <property type="entry name" value="FAD-BINDING DOMAIN-CONTAINING PROTEIN-RELATED"/>
    <property type="match status" value="1"/>
</dbReference>
<proteinExistence type="inferred from homology"/>
<gene>
    <name evidence="7" type="ORF">DHEL01_v202194</name>
</gene>
<dbReference type="SUPFAM" id="SSF51905">
    <property type="entry name" value="FAD/NAD(P)-binding domain"/>
    <property type="match status" value="1"/>
</dbReference>
<evidence type="ECO:0000256" key="1">
    <source>
        <dbReference type="ARBA" id="ARBA00001974"/>
    </source>
</evidence>
<dbReference type="InParanoid" id="A0A2P5IA72"/>
<reference evidence="7" key="1">
    <citation type="submission" date="2017-09" db="EMBL/GenBank/DDBJ databases">
        <title>Polyketide synthases of a Diaporthe helianthi virulent isolate.</title>
        <authorList>
            <person name="Baroncelli R."/>
        </authorList>
    </citation>
    <scope>NUCLEOTIDE SEQUENCE [LARGE SCALE GENOMIC DNA]</scope>
    <source>
        <strain evidence="7">7/96</strain>
    </source>
</reference>
<evidence type="ECO:0000259" key="6">
    <source>
        <dbReference type="Pfam" id="PF01494"/>
    </source>
</evidence>
<evidence type="ECO:0000256" key="4">
    <source>
        <dbReference type="ARBA" id="ARBA00022827"/>
    </source>
</evidence>
<dbReference type="PRINTS" id="PR00420">
    <property type="entry name" value="RNGMNOXGNASE"/>
</dbReference>
<protein>
    <recommendedName>
        <fullName evidence="6">FAD-binding domain-containing protein</fullName>
    </recommendedName>
</protein>
<accession>A0A2P5IA72</accession>
<keyword evidence="5" id="KW-0560">Oxidoreductase</keyword>
<dbReference type="AlphaFoldDB" id="A0A2P5IA72"/>
<comment type="caution">
    <text evidence="7">The sequence shown here is derived from an EMBL/GenBank/DDBJ whole genome shotgun (WGS) entry which is preliminary data.</text>
</comment>
<sequence length="505" mass="55922">MATDTPKTTVLIAGSGLTGLSLALMLQHLGIPYLLLEAYGSCTPNVGASIAMAPNGLRIFDQLGIIKDVEAVYQPLGQLRSTDAETGKQHLMEITTILKERHGYEMGFFNRYDLLCVLHKHIREKERLLVNQKIVRVENYEDRVVVHTKSGDVFEAQMLIGADGVRSTVRKEMWRDAEESGAGIPEEDKKDIICDWATCFGVSNYGSHLTRGETGSVVGKEFNAGWMVGKDGRCFTFWFWKLPQETRMVSHDNIPRFTEEDHQRQIARAKKLLAQVPRDKGLNIDFDQLFDQRDPVHAGVTALPHFCLKKWHFGRTVVVGDSSHKFNPLPGQGGMNCLVSAVTLINCLQDALGDKLHTSNVWDAAPLDEAFTKLAETRYANVTEAVGLSEKAMFTMGWGNTFSKIMYKVLVPTLPNSMQCADATKVIKNGVALQKGWDIPNVPHSVLYADEERRLKKTRSSATLSPAALIFAATAAIGGIMALRATQKHPELLVNGWKTLQSVAA</sequence>
<evidence type="ECO:0000256" key="3">
    <source>
        <dbReference type="ARBA" id="ARBA00022630"/>
    </source>
</evidence>
<dbReference type="InterPro" id="IPR036188">
    <property type="entry name" value="FAD/NAD-bd_sf"/>
</dbReference>
<comment type="cofactor">
    <cofactor evidence="1">
        <name>FAD</name>
        <dbReference type="ChEBI" id="CHEBI:57692"/>
    </cofactor>
</comment>
<comment type="similarity">
    <text evidence="2">Belongs to the paxM FAD-dependent monooxygenase family.</text>
</comment>
<dbReference type="InterPro" id="IPR050562">
    <property type="entry name" value="FAD_mOase_fung"/>
</dbReference>
<keyword evidence="4" id="KW-0274">FAD</keyword>
<organism evidence="7 8">
    <name type="scientific">Diaporthe helianthi</name>
    <dbReference type="NCBI Taxonomy" id="158607"/>
    <lineage>
        <taxon>Eukaryota</taxon>
        <taxon>Fungi</taxon>
        <taxon>Dikarya</taxon>
        <taxon>Ascomycota</taxon>
        <taxon>Pezizomycotina</taxon>
        <taxon>Sordariomycetes</taxon>
        <taxon>Sordariomycetidae</taxon>
        <taxon>Diaporthales</taxon>
        <taxon>Diaporthaceae</taxon>
        <taxon>Diaporthe</taxon>
    </lineage>
</organism>
<dbReference type="InterPro" id="IPR002938">
    <property type="entry name" value="FAD-bd"/>
</dbReference>
<feature type="domain" description="FAD-binding" evidence="6">
    <location>
        <begin position="7"/>
        <end position="174"/>
    </location>
</feature>
<dbReference type="STRING" id="158607.A0A2P5IA72"/>
<dbReference type="Proteomes" id="UP000094444">
    <property type="component" value="Unassembled WGS sequence"/>
</dbReference>
<dbReference type="Gene3D" id="3.50.50.60">
    <property type="entry name" value="FAD/NAD(P)-binding domain"/>
    <property type="match status" value="1"/>
</dbReference>
<keyword evidence="8" id="KW-1185">Reference proteome</keyword>
<evidence type="ECO:0000256" key="2">
    <source>
        <dbReference type="ARBA" id="ARBA00007992"/>
    </source>
</evidence>
<dbReference type="EMBL" id="MAVT02000116">
    <property type="protein sequence ID" value="POS79400.1"/>
    <property type="molecule type" value="Genomic_DNA"/>
</dbReference>
<evidence type="ECO:0000256" key="5">
    <source>
        <dbReference type="ARBA" id="ARBA00023002"/>
    </source>
</evidence>
<evidence type="ECO:0000313" key="7">
    <source>
        <dbReference type="EMBL" id="POS79400.1"/>
    </source>
</evidence>
<dbReference type="GO" id="GO:0004497">
    <property type="term" value="F:monooxygenase activity"/>
    <property type="evidence" value="ECO:0007669"/>
    <property type="project" value="InterPro"/>
</dbReference>
<dbReference type="PANTHER" id="PTHR47356">
    <property type="entry name" value="FAD-DEPENDENT MONOOXYGENASE ASQG-RELATED"/>
    <property type="match status" value="1"/>
</dbReference>
<keyword evidence="3" id="KW-0285">Flavoprotein</keyword>
<evidence type="ECO:0000313" key="8">
    <source>
        <dbReference type="Proteomes" id="UP000094444"/>
    </source>
</evidence>